<proteinExistence type="predicted"/>
<name>A0A4V1Q5C4_9AGAR</name>
<accession>A0A4V1Q5C4</accession>
<dbReference type="Proteomes" id="UP000290288">
    <property type="component" value="Unassembled WGS sequence"/>
</dbReference>
<keyword evidence="3" id="KW-1185">Reference proteome</keyword>
<evidence type="ECO:0000313" key="3">
    <source>
        <dbReference type="Proteomes" id="UP000290288"/>
    </source>
</evidence>
<sequence length="47" mass="4629">MQFARIVFAAVVAVFAGSSLGVASPVPVPAPVAEAAPQSCQILNSCG</sequence>
<evidence type="ECO:0000256" key="1">
    <source>
        <dbReference type="SAM" id="SignalP"/>
    </source>
</evidence>
<keyword evidence="1" id="KW-0732">Signal</keyword>
<reference evidence="2 3" key="1">
    <citation type="submission" date="2019-01" db="EMBL/GenBank/DDBJ databases">
        <title>Draft genome sequence of Psathyrella aberdarensis IHI B618.</title>
        <authorList>
            <person name="Buettner E."/>
            <person name="Kellner H."/>
        </authorList>
    </citation>
    <scope>NUCLEOTIDE SEQUENCE [LARGE SCALE GENOMIC DNA]</scope>
    <source>
        <strain evidence="2 3">IHI B618</strain>
    </source>
</reference>
<feature type="signal peptide" evidence="1">
    <location>
        <begin position="1"/>
        <end position="23"/>
    </location>
</feature>
<evidence type="ECO:0000313" key="2">
    <source>
        <dbReference type="EMBL" id="RXW25098.1"/>
    </source>
</evidence>
<comment type="caution">
    <text evidence="2">The sequence shown here is derived from an EMBL/GenBank/DDBJ whole genome shotgun (WGS) entry which is preliminary data.</text>
</comment>
<gene>
    <name evidence="2" type="ORF">EST38_g733</name>
</gene>
<feature type="chain" id="PRO_5020289912" evidence="1">
    <location>
        <begin position="24"/>
        <end position="47"/>
    </location>
</feature>
<dbReference type="AlphaFoldDB" id="A0A4V1Q5C4"/>
<protein>
    <submittedName>
        <fullName evidence="2">Uncharacterized protein</fullName>
    </submittedName>
</protein>
<organism evidence="2 3">
    <name type="scientific">Candolleomyces aberdarensis</name>
    <dbReference type="NCBI Taxonomy" id="2316362"/>
    <lineage>
        <taxon>Eukaryota</taxon>
        <taxon>Fungi</taxon>
        <taxon>Dikarya</taxon>
        <taxon>Basidiomycota</taxon>
        <taxon>Agaricomycotina</taxon>
        <taxon>Agaricomycetes</taxon>
        <taxon>Agaricomycetidae</taxon>
        <taxon>Agaricales</taxon>
        <taxon>Agaricineae</taxon>
        <taxon>Psathyrellaceae</taxon>
        <taxon>Candolleomyces</taxon>
    </lineage>
</organism>
<dbReference type="EMBL" id="SDEE01000009">
    <property type="protein sequence ID" value="RXW25098.1"/>
    <property type="molecule type" value="Genomic_DNA"/>
</dbReference>